<protein>
    <submittedName>
        <fullName evidence="1">Uncharacterized protein</fullName>
    </submittedName>
</protein>
<name>A0A4V4HHI8_DENBC</name>
<proteinExistence type="predicted"/>
<gene>
    <name evidence="1" type="ORF">K435DRAFT_617867</name>
</gene>
<evidence type="ECO:0000313" key="1">
    <source>
        <dbReference type="EMBL" id="THV02946.1"/>
    </source>
</evidence>
<accession>A0A4V4HHI8</accession>
<organism evidence="1 2">
    <name type="scientific">Dendrothele bispora (strain CBS 962.96)</name>
    <dbReference type="NCBI Taxonomy" id="1314807"/>
    <lineage>
        <taxon>Eukaryota</taxon>
        <taxon>Fungi</taxon>
        <taxon>Dikarya</taxon>
        <taxon>Basidiomycota</taxon>
        <taxon>Agaricomycotina</taxon>
        <taxon>Agaricomycetes</taxon>
        <taxon>Agaricomycetidae</taxon>
        <taxon>Agaricales</taxon>
        <taxon>Agaricales incertae sedis</taxon>
        <taxon>Dendrothele</taxon>
    </lineage>
</organism>
<feature type="non-terminal residue" evidence="1">
    <location>
        <position position="1"/>
    </location>
</feature>
<sequence>SCVWKSFPNFETAKAIYDECLKNGIQATLTLPATPTEYFVVYRGARPGIYRGRWFVSEGLGWRGG</sequence>
<reference evidence="1 2" key="1">
    <citation type="journal article" date="2019" name="Nat. Ecol. Evol.">
        <title>Megaphylogeny resolves global patterns of mushroom evolution.</title>
        <authorList>
            <person name="Varga T."/>
            <person name="Krizsan K."/>
            <person name="Foldi C."/>
            <person name="Dima B."/>
            <person name="Sanchez-Garcia M."/>
            <person name="Sanchez-Ramirez S."/>
            <person name="Szollosi G.J."/>
            <person name="Szarkandi J.G."/>
            <person name="Papp V."/>
            <person name="Albert L."/>
            <person name="Andreopoulos W."/>
            <person name="Angelini C."/>
            <person name="Antonin V."/>
            <person name="Barry K.W."/>
            <person name="Bougher N.L."/>
            <person name="Buchanan P."/>
            <person name="Buyck B."/>
            <person name="Bense V."/>
            <person name="Catcheside P."/>
            <person name="Chovatia M."/>
            <person name="Cooper J."/>
            <person name="Damon W."/>
            <person name="Desjardin D."/>
            <person name="Finy P."/>
            <person name="Geml J."/>
            <person name="Haridas S."/>
            <person name="Hughes K."/>
            <person name="Justo A."/>
            <person name="Karasinski D."/>
            <person name="Kautmanova I."/>
            <person name="Kiss B."/>
            <person name="Kocsube S."/>
            <person name="Kotiranta H."/>
            <person name="LaButti K.M."/>
            <person name="Lechner B.E."/>
            <person name="Liimatainen K."/>
            <person name="Lipzen A."/>
            <person name="Lukacs Z."/>
            <person name="Mihaltcheva S."/>
            <person name="Morgado L.N."/>
            <person name="Niskanen T."/>
            <person name="Noordeloos M.E."/>
            <person name="Ohm R.A."/>
            <person name="Ortiz-Santana B."/>
            <person name="Ovrebo C."/>
            <person name="Racz N."/>
            <person name="Riley R."/>
            <person name="Savchenko A."/>
            <person name="Shiryaev A."/>
            <person name="Soop K."/>
            <person name="Spirin V."/>
            <person name="Szebenyi C."/>
            <person name="Tomsovsky M."/>
            <person name="Tulloss R.E."/>
            <person name="Uehling J."/>
            <person name="Grigoriev I.V."/>
            <person name="Vagvolgyi C."/>
            <person name="Papp T."/>
            <person name="Martin F.M."/>
            <person name="Miettinen O."/>
            <person name="Hibbett D.S."/>
            <person name="Nagy L.G."/>
        </authorList>
    </citation>
    <scope>NUCLEOTIDE SEQUENCE [LARGE SCALE GENOMIC DNA]</scope>
    <source>
        <strain evidence="1 2">CBS 962.96</strain>
    </source>
</reference>
<evidence type="ECO:0000313" key="2">
    <source>
        <dbReference type="Proteomes" id="UP000297245"/>
    </source>
</evidence>
<keyword evidence="2" id="KW-1185">Reference proteome</keyword>
<feature type="non-terminal residue" evidence="1">
    <location>
        <position position="65"/>
    </location>
</feature>
<dbReference type="EMBL" id="ML179072">
    <property type="protein sequence ID" value="THV02946.1"/>
    <property type="molecule type" value="Genomic_DNA"/>
</dbReference>
<dbReference type="OrthoDB" id="2876408at2759"/>
<dbReference type="AlphaFoldDB" id="A0A4V4HHI8"/>
<dbReference type="Proteomes" id="UP000297245">
    <property type="component" value="Unassembled WGS sequence"/>
</dbReference>